<sequence length="318" mass="35171">MSQEISEGVGDSSLRFDTIIIGAGPAGLSTSIQLARYNYSVLVFDGGDGRAAWVPKFHNYLGFPQGVSGKDILRLGREQAQKYGAEIVKSQVVKVEKKSNDEFVVTTRSAEYQSKRLVFATGMQDIQPEIANRYDFAGRSLFYCLDCNSYEFTGQKSVVLGHNEKTIANALALLDFTHQIYIATNGLELEGIDKYKSLLEEYNIDVITEPIERFVGQKGVKGKLEAIEFKNGENRATEMALSTYGHHVNNELAQSLNIAMNESGHIEVGKFMETNIENIYAVGDIVNRTQMLVLAVSEGIKAGLAIHRSLQTERKATP</sequence>
<dbReference type="PANTHER" id="PTHR48105">
    <property type="entry name" value="THIOREDOXIN REDUCTASE 1-RELATED-RELATED"/>
    <property type="match status" value="1"/>
</dbReference>
<keyword evidence="5" id="KW-1185">Reference proteome</keyword>
<dbReference type="InterPro" id="IPR050097">
    <property type="entry name" value="Ferredoxin-NADP_redctase_2"/>
</dbReference>
<dbReference type="EMBL" id="CP045875">
    <property type="protein sequence ID" value="QGG48250.1"/>
    <property type="molecule type" value="Genomic_DNA"/>
</dbReference>
<organism evidence="4 5">
    <name type="scientific">Heliorestis convoluta</name>
    <dbReference type="NCBI Taxonomy" id="356322"/>
    <lineage>
        <taxon>Bacteria</taxon>
        <taxon>Bacillati</taxon>
        <taxon>Bacillota</taxon>
        <taxon>Clostridia</taxon>
        <taxon>Eubacteriales</taxon>
        <taxon>Heliobacteriaceae</taxon>
        <taxon>Heliorestis</taxon>
    </lineage>
</organism>
<proteinExistence type="predicted"/>
<dbReference type="InterPro" id="IPR036188">
    <property type="entry name" value="FAD/NAD-bd_sf"/>
</dbReference>
<evidence type="ECO:0000259" key="3">
    <source>
        <dbReference type="Pfam" id="PF07992"/>
    </source>
</evidence>
<dbReference type="AlphaFoldDB" id="A0A5Q2N7K5"/>
<dbReference type="RefSeq" id="WP_162007987.1">
    <property type="nucleotide sequence ID" value="NZ_CP045875.1"/>
</dbReference>
<evidence type="ECO:0000256" key="2">
    <source>
        <dbReference type="ARBA" id="ARBA00023002"/>
    </source>
</evidence>
<name>A0A5Q2N7K5_9FIRM</name>
<gene>
    <name evidence="4" type="ORF">FTV88_2152</name>
</gene>
<dbReference type="PRINTS" id="PR00368">
    <property type="entry name" value="FADPNR"/>
</dbReference>
<dbReference type="SUPFAM" id="SSF51905">
    <property type="entry name" value="FAD/NAD(P)-binding domain"/>
    <property type="match status" value="2"/>
</dbReference>
<reference evidence="5" key="1">
    <citation type="submission" date="2019-11" db="EMBL/GenBank/DDBJ databases">
        <title>Genome sequence of Heliorestis convoluta strain HH, an alkaliphilic and minimalistic phototrophic bacterium from a soda lake in Egypt.</title>
        <authorList>
            <person name="Dewey E.D."/>
            <person name="Stokes L.M."/>
            <person name="Burchell B.M."/>
            <person name="Shaffer K.N."/>
            <person name="Huntington A.M."/>
            <person name="Baker J.M."/>
            <person name="Nadendla S."/>
            <person name="Giglio M.G."/>
            <person name="Touchman J.W."/>
            <person name="Blankenship R.E."/>
            <person name="Madigan M.T."/>
            <person name="Sattley W.M."/>
        </authorList>
    </citation>
    <scope>NUCLEOTIDE SEQUENCE [LARGE SCALE GENOMIC DNA]</scope>
    <source>
        <strain evidence="5">HH</strain>
    </source>
</reference>
<dbReference type="InterPro" id="IPR023753">
    <property type="entry name" value="FAD/NAD-binding_dom"/>
</dbReference>
<dbReference type="Pfam" id="PF07992">
    <property type="entry name" value="Pyr_redox_2"/>
    <property type="match status" value="1"/>
</dbReference>
<dbReference type="EC" id="1.6.-.-" evidence="4"/>
<dbReference type="PRINTS" id="PR00469">
    <property type="entry name" value="PNDRDTASEII"/>
</dbReference>
<accession>A0A5Q2N7K5</accession>
<evidence type="ECO:0000313" key="4">
    <source>
        <dbReference type="EMBL" id="QGG48250.1"/>
    </source>
</evidence>
<dbReference type="Proteomes" id="UP000366051">
    <property type="component" value="Chromosome"/>
</dbReference>
<dbReference type="GO" id="GO:0016491">
    <property type="term" value="F:oxidoreductase activity"/>
    <property type="evidence" value="ECO:0007669"/>
    <property type="project" value="UniProtKB-KW"/>
</dbReference>
<evidence type="ECO:0000313" key="5">
    <source>
        <dbReference type="Proteomes" id="UP000366051"/>
    </source>
</evidence>
<keyword evidence="2 4" id="KW-0560">Oxidoreductase</keyword>
<evidence type="ECO:0000256" key="1">
    <source>
        <dbReference type="ARBA" id="ARBA00022630"/>
    </source>
</evidence>
<feature type="domain" description="FAD/NAD(P)-binding" evidence="3">
    <location>
        <begin position="16"/>
        <end position="299"/>
    </location>
</feature>
<dbReference type="Gene3D" id="3.50.50.60">
    <property type="entry name" value="FAD/NAD(P)-binding domain"/>
    <property type="match status" value="2"/>
</dbReference>
<keyword evidence="1" id="KW-0285">Flavoprotein</keyword>
<dbReference type="KEGG" id="hcv:FTV88_2152"/>
<protein>
    <submittedName>
        <fullName evidence="4">NAD(P)/FAD-dependent oxidoreductase</fullName>
        <ecNumber evidence="4">1.6.-.-</ecNumber>
    </submittedName>
</protein>